<dbReference type="GO" id="GO:0016740">
    <property type="term" value="F:transferase activity"/>
    <property type="evidence" value="ECO:0007669"/>
    <property type="project" value="UniProtKB-KW"/>
</dbReference>
<dbReference type="KEGG" id="ise:JBKA6_1054"/>
<dbReference type="InterPro" id="IPR005835">
    <property type="entry name" value="NTP_transferase_dom"/>
</dbReference>
<evidence type="ECO:0000313" key="3">
    <source>
        <dbReference type="Proteomes" id="UP000243197"/>
    </source>
</evidence>
<dbReference type="SUPFAM" id="SSF53448">
    <property type="entry name" value="Nucleotide-diphospho-sugar transferases"/>
    <property type="match status" value="1"/>
</dbReference>
<protein>
    <submittedName>
        <fullName evidence="2">Nucleotidyltransferase</fullName>
    </submittedName>
</protein>
<dbReference type="OrthoDB" id="9779926at2"/>
<dbReference type="RefSeq" id="WP_096686566.1">
    <property type="nucleotide sequence ID" value="NZ_AP014564.1"/>
</dbReference>
<gene>
    <name evidence="2" type="ORF">JBKA6_1054</name>
</gene>
<organism evidence="2 3">
    <name type="scientific">Ichthyobacterium seriolicida</name>
    <dbReference type="NCBI Taxonomy" id="242600"/>
    <lineage>
        <taxon>Bacteria</taxon>
        <taxon>Pseudomonadati</taxon>
        <taxon>Bacteroidota</taxon>
        <taxon>Flavobacteriia</taxon>
        <taxon>Flavobacteriales</taxon>
        <taxon>Ichthyobacteriaceae</taxon>
        <taxon>Ichthyobacterium</taxon>
    </lineage>
</organism>
<dbReference type="EMBL" id="AP014564">
    <property type="protein sequence ID" value="BAV95067.1"/>
    <property type="molecule type" value="Genomic_DNA"/>
</dbReference>
<evidence type="ECO:0000259" key="1">
    <source>
        <dbReference type="Pfam" id="PF00483"/>
    </source>
</evidence>
<sequence>MHNKKPTLLVLAAGMGSRYGGLKQIDGIGPNNETIMEYSIYDAINVGFEKVVFLIRKELEHSFKELFAKKLQDKIEVAYAYQETNIEIEGIKISDREKPWGTAHAILSAKDTIDTPFLVINADDFYGKKSFEIMKNFLSTKCSENNYAMLGFLLEKTLSENGQVSRGVCEIQNDQLVSIEEIQKIYKQEDLIKHSKDDKIELLNPKEYVSMNFWGLHPHIFKYLEIGFKKFIKENHKSIKSEYLIPVEIENLIKSNQIKVSVLKGESNWFGVTYKDDKEIAKKTVQNFIKKGEYPNSLW</sequence>
<dbReference type="Proteomes" id="UP000243197">
    <property type="component" value="Chromosome"/>
</dbReference>
<name>A0A1J1EAV0_9FLAO</name>
<reference evidence="2 3" key="1">
    <citation type="submission" date="2014-03" db="EMBL/GenBank/DDBJ databases">
        <title>complete genome sequence of Flavobacteriaceae bacterium JBKA-6.</title>
        <authorList>
            <person name="Takano T."/>
            <person name="Nakamura Y."/>
            <person name="Takuma S."/>
            <person name="Yasuike M."/>
            <person name="Matsuyama T."/>
            <person name="Sakai T."/>
            <person name="Fujiwara A."/>
            <person name="Kimoto K."/>
            <person name="Fukuda Y."/>
            <person name="Kondo H."/>
            <person name="Hirono I."/>
            <person name="Nakayasu C."/>
        </authorList>
    </citation>
    <scope>NUCLEOTIDE SEQUENCE [LARGE SCALE GENOMIC DNA]</scope>
    <source>
        <strain evidence="2 3">JBKA-6</strain>
    </source>
</reference>
<dbReference type="Pfam" id="PF00483">
    <property type="entry name" value="NTP_transferase"/>
    <property type="match status" value="1"/>
</dbReference>
<accession>A0A1J1EAV0</accession>
<evidence type="ECO:0000313" key="2">
    <source>
        <dbReference type="EMBL" id="BAV95067.1"/>
    </source>
</evidence>
<dbReference type="AlphaFoldDB" id="A0A1J1EAV0"/>
<proteinExistence type="predicted"/>
<feature type="domain" description="Nucleotidyl transferase" evidence="1">
    <location>
        <begin position="32"/>
        <end position="180"/>
    </location>
</feature>
<dbReference type="InterPro" id="IPR029044">
    <property type="entry name" value="Nucleotide-diphossugar_trans"/>
</dbReference>
<keyword evidence="3" id="KW-1185">Reference proteome</keyword>
<keyword evidence="2" id="KW-0808">Transferase</keyword>
<dbReference type="Gene3D" id="3.90.550.10">
    <property type="entry name" value="Spore Coat Polysaccharide Biosynthesis Protein SpsA, Chain A"/>
    <property type="match status" value="1"/>
</dbReference>